<dbReference type="KEGG" id="barh:WN72_14425"/>
<protein>
    <submittedName>
        <fullName evidence="2">Uncharacterized protein</fullName>
    </submittedName>
</protein>
<accession>A0AAE7TFP5</accession>
<keyword evidence="1" id="KW-1133">Transmembrane helix</keyword>
<evidence type="ECO:0000256" key="1">
    <source>
        <dbReference type="SAM" id="Phobius"/>
    </source>
</evidence>
<feature type="transmembrane region" description="Helical" evidence="1">
    <location>
        <begin position="75"/>
        <end position="95"/>
    </location>
</feature>
<dbReference type="AlphaFoldDB" id="A0AAE7TFP5"/>
<dbReference type="Proteomes" id="UP000594015">
    <property type="component" value="Chromosome"/>
</dbReference>
<feature type="transmembrane region" description="Helical" evidence="1">
    <location>
        <begin position="49"/>
        <end position="68"/>
    </location>
</feature>
<proteinExistence type="predicted"/>
<name>A0AAE7TFP5_9BRAD</name>
<reference evidence="2 3" key="1">
    <citation type="submission" date="2018-06" db="EMBL/GenBank/DDBJ databases">
        <title>Comparative genomics of Bradyrhizobium nodulating Arachidis hypogaea.</title>
        <authorList>
            <person name="Li Y."/>
        </authorList>
    </citation>
    <scope>NUCLEOTIDE SEQUENCE [LARGE SCALE GENOMIC DNA]</scope>
    <source>
        <strain evidence="2 3">CCBAU 051107</strain>
    </source>
</reference>
<keyword evidence="1" id="KW-0472">Membrane</keyword>
<evidence type="ECO:0000313" key="3">
    <source>
        <dbReference type="Proteomes" id="UP000594015"/>
    </source>
</evidence>
<keyword evidence="1" id="KW-0812">Transmembrane</keyword>
<sequence>MHIIIMPPQHIIMGMPICIMLVMLSQHFMNMSFMDGSIGVISQVMPVGVMVYFIWQGIIIGMPIMFIIGIMLPAMAGLIIIGMGIIFIAVFIVILRGPSRKHSFALPKEIK</sequence>
<dbReference type="EMBL" id="CP030050">
    <property type="protein sequence ID" value="QOZ67372.1"/>
    <property type="molecule type" value="Genomic_DNA"/>
</dbReference>
<gene>
    <name evidence="2" type="ORF">WN72_14425</name>
</gene>
<feature type="transmembrane region" description="Helical" evidence="1">
    <location>
        <begin position="12"/>
        <end position="29"/>
    </location>
</feature>
<evidence type="ECO:0000313" key="2">
    <source>
        <dbReference type="EMBL" id="QOZ67372.1"/>
    </source>
</evidence>
<dbReference type="RefSeq" id="WP_092214537.1">
    <property type="nucleotide sequence ID" value="NZ_CP030050.1"/>
</dbReference>
<organism evidence="2 3">
    <name type="scientific">Bradyrhizobium arachidis</name>
    <dbReference type="NCBI Taxonomy" id="858423"/>
    <lineage>
        <taxon>Bacteria</taxon>
        <taxon>Pseudomonadati</taxon>
        <taxon>Pseudomonadota</taxon>
        <taxon>Alphaproteobacteria</taxon>
        <taxon>Hyphomicrobiales</taxon>
        <taxon>Nitrobacteraceae</taxon>
        <taxon>Bradyrhizobium</taxon>
    </lineage>
</organism>